<proteinExistence type="inferred from homology"/>
<dbReference type="CDD" id="cd02869">
    <property type="entry name" value="PseudoU_synth_RluA_like"/>
    <property type="match status" value="1"/>
</dbReference>
<keyword evidence="4" id="KW-0413">Isomerase</keyword>
<dbReference type="Pfam" id="PF00849">
    <property type="entry name" value="PseudoU_synth_2"/>
    <property type="match status" value="1"/>
</dbReference>
<feature type="active site" evidence="3">
    <location>
        <position position="136"/>
    </location>
</feature>
<evidence type="ECO:0000259" key="5">
    <source>
        <dbReference type="Pfam" id="PF00849"/>
    </source>
</evidence>
<dbReference type="EMBL" id="LILB01000005">
    <property type="protein sequence ID" value="KOO49547.1"/>
    <property type="molecule type" value="Genomic_DNA"/>
</dbReference>
<accession>A0A0M0LF65</accession>
<reference evidence="7" key="1">
    <citation type="submission" date="2015-08" db="EMBL/GenBank/DDBJ databases">
        <title>Fjat-10028 dsm 16317.</title>
        <authorList>
            <person name="Liu B."/>
            <person name="Wang J."/>
            <person name="Zhu Y."/>
            <person name="Liu G."/>
            <person name="Chen Q."/>
            <person name="Chen Z."/>
            <person name="Lan J."/>
            <person name="Che J."/>
            <person name="Ge C."/>
            <person name="Shi H."/>
            <person name="Pan Z."/>
            <person name="Liu X."/>
        </authorList>
    </citation>
    <scope>NUCLEOTIDE SEQUENCE [LARGE SCALE GENOMIC DNA]</scope>
    <source>
        <strain evidence="7">DSM 16317</strain>
    </source>
</reference>
<dbReference type="GeneID" id="301137297"/>
<dbReference type="GO" id="GO:0140098">
    <property type="term" value="F:catalytic activity, acting on RNA"/>
    <property type="evidence" value="ECO:0007669"/>
    <property type="project" value="UniProtKB-ARBA"/>
</dbReference>
<dbReference type="GO" id="GO:0009982">
    <property type="term" value="F:pseudouridine synthase activity"/>
    <property type="evidence" value="ECO:0007669"/>
    <property type="project" value="InterPro"/>
</dbReference>
<evidence type="ECO:0000313" key="7">
    <source>
        <dbReference type="Proteomes" id="UP000036867"/>
    </source>
</evidence>
<feature type="domain" description="Pseudouridine synthase RsuA/RluA-like" evidence="5">
    <location>
        <begin position="102"/>
        <end position="244"/>
    </location>
</feature>
<dbReference type="Proteomes" id="UP000036867">
    <property type="component" value="Unassembled WGS sequence"/>
</dbReference>
<keyword evidence="7" id="KW-1185">Reference proteome</keyword>
<evidence type="ECO:0000313" key="6">
    <source>
        <dbReference type="EMBL" id="KOO49547.1"/>
    </source>
</evidence>
<dbReference type="InterPro" id="IPR006145">
    <property type="entry name" value="PsdUridine_synth_RsuA/RluA"/>
</dbReference>
<dbReference type="PANTHER" id="PTHR21600">
    <property type="entry name" value="MITOCHONDRIAL RNA PSEUDOURIDINE SYNTHASE"/>
    <property type="match status" value="1"/>
</dbReference>
<dbReference type="Gene3D" id="3.30.2350.10">
    <property type="entry name" value="Pseudouridine synthase"/>
    <property type="match status" value="1"/>
</dbReference>
<sequence>MKDLRYRLTFKVEQDQLFRDALAMWGISKRALTAIKFQGGQLLVNNIEQNVRHILKKNDLVTIIFPPEEISQGLVPEDGELEVIFEDHELLVIAKQPYQNTIPSHDHPRGSVANFVAAHLQQQELASTVHIVTRLDRDTSGLMCIAKHRHVHHLMSEAQKRHAIHRTYEAIVHGHMEQDQQDIIAPIGRKDGSIIEREVRSDGQFAHTDVVVLKRTMLDGEAITHIRLKLHTGRTHQIRVHMASIGHPLIGDTLYGGRRNLIDRQALHCVELQLHHPVTKQYYSWQINLPKDMQSLLIE</sequence>
<dbReference type="InterPro" id="IPR006225">
    <property type="entry name" value="PsdUridine_synth_RluC/D"/>
</dbReference>
<comment type="function">
    <text evidence="4">Responsible for synthesis of pseudouridine from uracil.</text>
</comment>
<comment type="caution">
    <text evidence="6">The sequence shown here is derived from an EMBL/GenBank/DDBJ whole genome shotgun (WGS) entry which is preliminary data.</text>
</comment>
<dbReference type="PANTHER" id="PTHR21600:SF35">
    <property type="entry name" value="PSEUDOURIDINE SYNTHASE"/>
    <property type="match status" value="1"/>
</dbReference>
<organism evidence="6 7">
    <name type="scientific">Viridibacillus arvi</name>
    <dbReference type="NCBI Taxonomy" id="263475"/>
    <lineage>
        <taxon>Bacteria</taxon>
        <taxon>Bacillati</taxon>
        <taxon>Bacillota</taxon>
        <taxon>Bacilli</taxon>
        <taxon>Bacillales</taxon>
        <taxon>Caryophanaceae</taxon>
        <taxon>Viridibacillus</taxon>
    </lineage>
</organism>
<dbReference type="InterPro" id="IPR020103">
    <property type="entry name" value="PsdUridine_synth_cat_dom_sf"/>
</dbReference>
<dbReference type="NCBIfam" id="TIGR00005">
    <property type="entry name" value="rluA_subfam"/>
    <property type="match status" value="1"/>
</dbReference>
<dbReference type="RefSeq" id="WP_053417718.1">
    <property type="nucleotide sequence ID" value="NZ_LILB01000005.1"/>
</dbReference>
<gene>
    <name evidence="6" type="ORF">AMD00_14445</name>
</gene>
<dbReference type="InterPro" id="IPR050188">
    <property type="entry name" value="RluA_PseudoU_synthase"/>
</dbReference>
<dbReference type="AlphaFoldDB" id="A0A0M0LF65"/>
<comment type="similarity">
    <text evidence="2 4">Belongs to the pseudouridine synthase RluA family.</text>
</comment>
<dbReference type="GO" id="GO:0000455">
    <property type="term" value="P:enzyme-directed rRNA pseudouridine synthesis"/>
    <property type="evidence" value="ECO:0007669"/>
    <property type="project" value="TreeGrafter"/>
</dbReference>
<dbReference type="OrthoDB" id="9807829at2"/>
<comment type="catalytic activity">
    <reaction evidence="1 4">
        <text>a uridine in RNA = a pseudouridine in RNA</text>
        <dbReference type="Rhea" id="RHEA:48348"/>
        <dbReference type="Rhea" id="RHEA-COMP:12068"/>
        <dbReference type="Rhea" id="RHEA-COMP:12069"/>
        <dbReference type="ChEBI" id="CHEBI:65314"/>
        <dbReference type="ChEBI" id="CHEBI:65315"/>
    </reaction>
</comment>
<dbReference type="GO" id="GO:0003723">
    <property type="term" value="F:RNA binding"/>
    <property type="evidence" value="ECO:0007669"/>
    <property type="project" value="InterPro"/>
</dbReference>
<name>A0A0M0LF65_9BACL</name>
<dbReference type="EC" id="5.4.99.-" evidence="4"/>
<dbReference type="SUPFAM" id="SSF55120">
    <property type="entry name" value="Pseudouridine synthase"/>
    <property type="match status" value="1"/>
</dbReference>
<dbReference type="STRING" id="263475.AMD00_14445"/>
<evidence type="ECO:0000256" key="3">
    <source>
        <dbReference type="PIRSR" id="PIRSR606225-1"/>
    </source>
</evidence>
<evidence type="ECO:0000256" key="1">
    <source>
        <dbReference type="ARBA" id="ARBA00000073"/>
    </source>
</evidence>
<dbReference type="PATRIC" id="fig|263475.3.peg.4155"/>
<evidence type="ECO:0000256" key="2">
    <source>
        <dbReference type="ARBA" id="ARBA00010876"/>
    </source>
</evidence>
<protein>
    <recommendedName>
        <fullName evidence="4">Pseudouridine synthase</fullName>
        <ecNumber evidence="4">5.4.99.-</ecNumber>
    </recommendedName>
</protein>
<evidence type="ECO:0000256" key="4">
    <source>
        <dbReference type="RuleBase" id="RU362028"/>
    </source>
</evidence>